<proteinExistence type="predicted"/>
<accession>A0ABX8Z8K8</accession>
<protein>
    <recommendedName>
        <fullName evidence="4">Type 1 fimbrial protein</fullName>
    </recommendedName>
</protein>
<evidence type="ECO:0000313" key="2">
    <source>
        <dbReference type="EMBL" id="QZA78922.1"/>
    </source>
</evidence>
<dbReference type="Proteomes" id="UP000825679">
    <property type="component" value="Chromosome"/>
</dbReference>
<dbReference type="EMBL" id="CP081150">
    <property type="protein sequence ID" value="QZA78922.1"/>
    <property type="molecule type" value="Genomic_DNA"/>
</dbReference>
<gene>
    <name evidence="2" type="ORF">K4H28_05855</name>
</gene>
<feature type="transmembrane region" description="Helical" evidence="1">
    <location>
        <begin position="9"/>
        <end position="28"/>
    </location>
</feature>
<organism evidence="2 3">
    <name type="scientific">Deefgea tanakiae</name>
    <dbReference type="NCBI Taxonomy" id="2865840"/>
    <lineage>
        <taxon>Bacteria</taxon>
        <taxon>Pseudomonadati</taxon>
        <taxon>Pseudomonadota</taxon>
        <taxon>Betaproteobacteria</taxon>
        <taxon>Neisseriales</taxon>
        <taxon>Chitinibacteraceae</taxon>
        <taxon>Deefgea</taxon>
    </lineage>
</organism>
<keyword evidence="1" id="KW-1133">Transmembrane helix</keyword>
<keyword evidence="1" id="KW-0472">Membrane</keyword>
<dbReference type="RefSeq" id="WP_221007441.1">
    <property type="nucleotide sequence ID" value="NZ_CP081150.1"/>
</dbReference>
<keyword evidence="3" id="KW-1185">Reference proteome</keyword>
<name>A0ABX8Z8K8_9NEIS</name>
<evidence type="ECO:0000313" key="3">
    <source>
        <dbReference type="Proteomes" id="UP000825679"/>
    </source>
</evidence>
<sequence>MNHKQINQFIFYPYAALVLSLASLNLYAQDGMDIHGEITHDSCSIRWNSPRQEANLAITLPAMTLDAGEYAALFGEAANESCFSGKIASMYLESNRVTLPAATISKKNSTPKESDYYAVLLGHHGKRIFAGKIDPSLKIGKLNISQTEKDKSHTLYHISYN</sequence>
<keyword evidence="1" id="KW-0812">Transmembrane</keyword>
<evidence type="ECO:0000256" key="1">
    <source>
        <dbReference type="SAM" id="Phobius"/>
    </source>
</evidence>
<reference evidence="2 3" key="1">
    <citation type="submission" date="2021-08" db="EMBL/GenBank/DDBJ databases">
        <title>complete genome sequencing of Deefgea sp. D25.</title>
        <authorList>
            <person name="Bae J.-W."/>
            <person name="Gim D.-H."/>
        </authorList>
    </citation>
    <scope>NUCLEOTIDE SEQUENCE [LARGE SCALE GENOMIC DNA]</scope>
    <source>
        <strain evidence="2 3">D25</strain>
    </source>
</reference>
<evidence type="ECO:0008006" key="4">
    <source>
        <dbReference type="Google" id="ProtNLM"/>
    </source>
</evidence>